<name>A0A5C5UTR7_9PLAN</name>
<evidence type="ECO:0000313" key="1">
    <source>
        <dbReference type="EMBL" id="TWT29259.1"/>
    </source>
</evidence>
<dbReference type="AlphaFoldDB" id="A0A5C5UTR7"/>
<protein>
    <submittedName>
        <fullName evidence="1">Uncharacterized protein</fullName>
    </submittedName>
</protein>
<gene>
    <name evidence="1" type="ORF">KOR42_55360</name>
</gene>
<proteinExistence type="predicted"/>
<dbReference type="EMBL" id="SIHI01000128">
    <property type="protein sequence ID" value="TWT29259.1"/>
    <property type="molecule type" value="Genomic_DNA"/>
</dbReference>
<reference evidence="1 2" key="1">
    <citation type="submission" date="2019-02" db="EMBL/GenBank/DDBJ databases">
        <title>Deep-cultivation of Planctomycetes and their phenomic and genomic characterization uncovers novel biology.</title>
        <authorList>
            <person name="Wiegand S."/>
            <person name="Jogler M."/>
            <person name="Boedeker C."/>
            <person name="Pinto D."/>
            <person name="Vollmers J."/>
            <person name="Rivas-Marin E."/>
            <person name="Kohn T."/>
            <person name="Peeters S.H."/>
            <person name="Heuer A."/>
            <person name="Rast P."/>
            <person name="Oberbeckmann S."/>
            <person name="Bunk B."/>
            <person name="Jeske O."/>
            <person name="Meyerdierks A."/>
            <person name="Storesund J.E."/>
            <person name="Kallscheuer N."/>
            <person name="Luecker S."/>
            <person name="Lage O.M."/>
            <person name="Pohl T."/>
            <person name="Merkel B.J."/>
            <person name="Hornburger P."/>
            <person name="Mueller R.-W."/>
            <person name="Bruemmer F."/>
            <person name="Labrenz M."/>
            <person name="Spormann A.M."/>
            <person name="Op Den Camp H."/>
            <person name="Overmann J."/>
            <person name="Amann R."/>
            <person name="Jetten M.S.M."/>
            <person name="Mascher T."/>
            <person name="Medema M.H."/>
            <person name="Devos D.P."/>
            <person name="Kaster A.-K."/>
            <person name="Ovreas L."/>
            <person name="Rohde M."/>
            <person name="Galperin M.Y."/>
            <person name="Jogler C."/>
        </authorList>
    </citation>
    <scope>NUCLEOTIDE SEQUENCE [LARGE SCALE GENOMIC DNA]</scope>
    <source>
        <strain evidence="1 2">KOR42</strain>
    </source>
</reference>
<accession>A0A5C5UTR7</accession>
<sequence length="136" mass="14628">MKTRTKRILIVAAVVFVMGCSIAGWTAVKVVAWARDLPNRVVIDGDAIANAFGQATTDSYHLALRDGDAAIQLQVLDEQFAPLIRQDDEGAAWILNEYGDDITALVDSDDPGVSDAASYLLSMLDAEPQPPTPDAR</sequence>
<dbReference type="OrthoDB" id="291379at2"/>
<evidence type="ECO:0000313" key="2">
    <source>
        <dbReference type="Proteomes" id="UP000317243"/>
    </source>
</evidence>
<dbReference type="Proteomes" id="UP000317243">
    <property type="component" value="Unassembled WGS sequence"/>
</dbReference>
<organism evidence="1 2">
    <name type="scientific">Thalassoglobus neptunius</name>
    <dbReference type="NCBI Taxonomy" id="1938619"/>
    <lineage>
        <taxon>Bacteria</taxon>
        <taxon>Pseudomonadati</taxon>
        <taxon>Planctomycetota</taxon>
        <taxon>Planctomycetia</taxon>
        <taxon>Planctomycetales</taxon>
        <taxon>Planctomycetaceae</taxon>
        <taxon>Thalassoglobus</taxon>
    </lineage>
</organism>
<dbReference type="PROSITE" id="PS51257">
    <property type="entry name" value="PROKAR_LIPOPROTEIN"/>
    <property type="match status" value="1"/>
</dbReference>
<keyword evidence="2" id="KW-1185">Reference proteome</keyword>
<dbReference type="RefSeq" id="WP_146512733.1">
    <property type="nucleotide sequence ID" value="NZ_SIHI01000128.1"/>
</dbReference>
<comment type="caution">
    <text evidence="1">The sequence shown here is derived from an EMBL/GenBank/DDBJ whole genome shotgun (WGS) entry which is preliminary data.</text>
</comment>